<dbReference type="EMBL" id="ANIX01003189">
    <property type="protein sequence ID" value="ETP08040.1"/>
    <property type="molecule type" value="Genomic_DNA"/>
</dbReference>
<protein>
    <submittedName>
        <fullName evidence="1">Uncharacterized protein</fullName>
    </submittedName>
</protein>
<dbReference type="Proteomes" id="UP000018958">
    <property type="component" value="Unassembled WGS sequence"/>
</dbReference>
<proteinExistence type="predicted"/>
<gene>
    <name evidence="1" type="ORF">F441_15866</name>
</gene>
<accession>W2WBV7</accession>
<dbReference type="AlphaFoldDB" id="W2WBV7"/>
<organism evidence="1 2">
    <name type="scientific">Phytophthora nicotianae CJ01A1</name>
    <dbReference type="NCBI Taxonomy" id="1317063"/>
    <lineage>
        <taxon>Eukaryota</taxon>
        <taxon>Sar</taxon>
        <taxon>Stramenopiles</taxon>
        <taxon>Oomycota</taxon>
        <taxon>Peronosporomycetes</taxon>
        <taxon>Peronosporales</taxon>
        <taxon>Peronosporaceae</taxon>
        <taxon>Phytophthora</taxon>
    </lineage>
</organism>
<reference evidence="1 2" key="1">
    <citation type="submission" date="2013-11" db="EMBL/GenBank/DDBJ databases">
        <title>The Genome Sequence of Phytophthora parasitica CJ01A1.</title>
        <authorList>
            <consortium name="The Broad Institute Genomics Platform"/>
            <person name="Russ C."/>
            <person name="Tyler B."/>
            <person name="Panabieres F."/>
            <person name="Shan W."/>
            <person name="Tripathy S."/>
            <person name="Grunwald N."/>
            <person name="Machado M."/>
            <person name="Johnson C.S."/>
            <person name="Walker B."/>
            <person name="Young S.K."/>
            <person name="Zeng Q."/>
            <person name="Gargeya S."/>
            <person name="Fitzgerald M."/>
            <person name="Haas B."/>
            <person name="Abouelleil A."/>
            <person name="Allen A.W."/>
            <person name="Alvarado L."/>
            <person name="Arachchi H.M."/>
            <person name="Berlin A.M."/>
            <person name="Chapman S.B."/>
            <person name="Gainer-Dewar J."/>
            <person name="Goldberg J."/>
            <person name="Griggs A."/>
            <person name="Gujja S."/>
            <person name="Hansen M."/>
            <person name="Howarth C."/>
            <person name="Imamovic A."/>
            <person name="Ireland A."/>
            <person name="Larimer J."/>
            <person name="McCowan C."/>
            <person name="Murphy C."/>
            <person name="Pearson M."/>
            <person name="Poon T.W."/>
            <person name="Priest M."/>
            <person name="Roberts A."/>
            <person name="Saif S."/>
            <person name="Shea T."/>
            <person name="Sisk P."/>
            <person name="Sykes S."/>
            <person name="Wortman J."/>
            <person name="Nusbaum C."/>
            <person name="Birren B."/>
        </authorList>
    </citation>
    <scope>NUCLEOTIDE SEQUENCE [LARGE SCALE GENOMIC DNA]</scope>
    <source>
        <strain evidence="1 2">CJ01A1</strain>
    </source>
</reference>
<sequence>MQEARLKMFCFLTERMLKEELKAAYYLPFMNVLHNTCTTGSVHNGSHTSFTIKVLITSRIAVLYRVEIEPMAPFTMSDTTPSARKVSKLFEESLPTDCTKRVLNLCLEYGRRGAAHTLSRIVGQSVVSPTKFTVEILIEPAALEDTTTSDDVSDDAAATAMKNVINEGKEILRNTHTEVFCAMHAVDSSNTMDAEVDTQPNLDLMPSAGNVMVMCGAPLIGTVTTTTLVASHHDQANEVLKKRHKHTVNWIRAVVQQVSNDKRTAEVFTTLLQERVFSTGAFVMSALRTSTDNYQAEMQMLLKHNRS</sequence>
<evidence type="ECO:0000313" key="2">
    <source>
        <dbReference type="Proteomes" id="UP000018958"/>
    </source>
</evidence>
<name>W2WBV7_PHYNI</name>
<evidence type="ECO:0000313" key="1">
    <source>
        <dbReference type="EMBL" id="ETP08040.1"/>
    </source>
</evidence>
<comment type="caution">
    <text evidence="1">The sequence shown here is derived from an EMBL/GenBank/DDBJ whole genome shotgun (WGS) entry which is preliminary data.</text>
</comment>